<accession>A0A292Q748</accession>
<sequence length="244" mass="27290">MRNRLPKGRQFVKPSACSTFFLPSSKETVEILSETKSFDRLQHRRPLRKGRLWGLRFLAVLEYTFAQIPTRQKILNTASASSFELASTRSSVPERLIPLLPTPLIAFGPRSRTRPPTFVSGSQSPHRSLLSITQTWSRPLLPHSATCRLPFIPGLLALKQVCSPVILVNNRILSSLHARPPNENVSGRGPGWRRSGGVLCVPYLSRTHRRPPETLDNTLNSFLLFRSLIPHSPHPALPHHSLGG</sequence>
<name>A0A292Q748_9PEZI</name>
<reference evidence="1" key="1">
    <citation type="submission" date="2015-10" db="EMBL/GenBank/DDBJ databases">
        <authorList>
            <person name="Regsiter A."/>
            <person name="william w."/>
        </authorList>
    </citation>
    <scope>NUCLEOTIDE SEQUENCE</scope>
    <source>
        <strain evidence="1">Montdore</strain>
    </source>
</reference>
<keyword evidence="2" id="KW-1185">Reference proteome</keyword>
<evidence type="ECO:0000313" key="2">
    <source>
        <dbReference type="Proteomes" id="UP001412239"/>
    </source>
</evidence>
<dbReference type="AlphaFoldDB" id="A0A292Q748"/>
<organism evidence="1 2">
    <name type="scientific">Tuber aestivum</name>
    <name type="common">summer truffle</name>
    <dbReference type="NCBI Taxonomy" id="59557"/>
    <lineage>
        <taxon>Eukaryota</taxon>
        <taxon>Fungi</taxon>
        <taxon>Dikarya</taxon>
        <taxon>Ascomycota</taxon>
        <taxon>Pezizomycotina</taxon>
        <taxon>Pezizomycetes</taxon>
        <taxon>Pezizales</taxon>
        <taxon>Tuberaceae</taxon>
        <taxon>Tuber</taxon>
    </lineage>
</organism>
<gene>
    <name evidence="1" type="ORF">GSTUAT00000701001</name>
</gene>
<dbReference type="EMBL" id="LN890949">
    <property type="protein sequence ID" value="CUS15234.1"/>
    <property type="molecule type" value="Genomic_DNA"/>
</dbReference>
<proteinExistence type="predicted"/>
<evidence type="ECO:0000313" key="1">
    <source>
        <dbReference type="EMBL" id="CUS15234.1"/>
    </source>
</evidence>
<dbReference type="Proteomes" id="UP001412239">
    <property type="component" value="Unassembled WGS sequence"/>
</dbReference>
<protein>
    <submittedName>
        <fullName evidence="1">Uncharacterized protein</fullName>
    </submittedName>
</protein>